<reference evidence="3 4" key="1">
    <citation type="submission" date="2024-06" db="EMBL/GenBank/DDBJ databases">
        <title>The Natural Products Discovery Center: Release of the First 8490 Sequenced Strains for Exploring Actinobacteria Biosynthetic Diversity.</title>
        <authorList>
            <person name="Kalkreuter E."/>
            <person name="Kautsar S.A."/>
            <person name="Yang D."/>
            <person name="Bader C.D."/>
            <person name="Teijaro C.N."/>
            <person name="Fluegel L."/>
            <person name="Davis C.M."/>
            <person name="Simpson J.R."/>
            <person name="Lauterbach L."/>
            <person name="Steele A.D."/>
            <person name="Gui C."/>
            <person name="Meng S."/>
            <person name="Li G."/>
            <person name="Viehrig K."/>
            <person name="Ye F."/>
            <person name="Su P."/>
            <person name="Kiefer A.F."/>
            <person name="Nichols A."/>
            <person name="Cepeda A.J."/>
            <person name="Yan W."/>
            <person name="Fan B."/>
            <person name="Jiang Y."/>
            <person name="Adhikari A."/>
            <person name="Zheng C.-J."/>
            <person name="Schuster L."/>
            <person name="Cowan T.M."/>
            <person name="Smanski M.J."/>
            <person name="Chevrette M.G."/>
            <person name="De Carvalho L.P.S."/>
            <person name="Shen B."/>
        </authorList>
    </citation>
    <scope>NUCLEOTIDE SEQUENCE [LARGE SCALE GENOMIC DNA]</scope>
    <source>
        <strain evidence="3 4">NPDC050100</strain>
    </source>
</reference>
<proteinExistence type="predicted"/>
<evidence type="ECO:0000256" key="2">
    <source>
        <dbReference type="ARBA" id="ARBA00022679"/>
    </source>
</evidence>
<evidence type="ECO:0000256" key="1">
    <source>
        <dbReference type="ARBA" id="ARBA00022676"/>
    </source>
</evidence>
<dbReference type="EMBL" id="JBFALK010000004">
    <property type="protein sequence ID" value="MEV0968930.1"/>
    <property type="molecule type" value="Genomic_DNA"/>
</dbReference>
<accession>A0ABV3GBC9</accession>
<dbReference type="PANTHER" id="PTHR34136">
    <property type="match status" value="1"/>
</dbReference>
<dbReference type="CDD" id="cd06533">
    <property type="entry name" value="Glyco_transf_WecG_TagA"/>
    <property type="match status" value="1"/>
</dbReference>
<name>A0ABV3GBC9_MICGL</name>
<evidence type="ECO:0000313" key="3">
    <source>
        <dbReference type="EMBL" id="MEV0968930.1"/>
    </source>
</evidence>
<dbReference type="NCBIfam" id="TIGR00696">
    <property type="entry name" value="wecG_tagA_cpsF"/>
    <property type="match status" value="1"/>
</dbReference>
<keyword evidence="1" id="KW-0328">Glycosyltransferase</keyword>
<sequence>MPAARVAVAGVELDPLTEGEVVTRVFDDLRRGRGGHLVTPNVDICRLAVRDAELRALVRRADVVVADGMPLVWAARLLGTPLPGRVTGADLIWALSEAAARHGVPVYLLGGPPGVADAAASALRARCPRLAVAGTHTPPFGFESAPGGVTPIRDALLRAKPGLVFVGLGFPKQDRLIEVLRADLPAAWFVGCGSAIAFAAGAVRRAPGWMGEAGLEWLFRLLSEPARLGRRYLVDDLPFALRLLAGCLVGRRGLTGERTSDRVSGTPRRG</sequence>
<dbReference type="Proteomes" id="UP001551675">
    <property type="component" value="Unassembled WGS sequence"/>
</dbReference>
<comment type="caution">
    <text evidence="3">The sequence shown here is derived from an EMBL/GenBank/DDBJ whole genome shotgun (WGS) entry which is preliminary data.</text>
</comment>
<dbReference type="InterPro" id="IPR004629">
    <property type="entry name" value="WecG_TagA_CpsF"/>
</dbReference>
<keyword evidence="2" id="KW-0808">Transferase</keyword>
<evidence type="ECO:0000313" key="4">
    <source>
        <dbReference type="Proteomes" id="UP001551675"/>
    </source>
</evidence>
<keyword evidence="4" id="KW-1185">Reference proteome</keyword>
<organism evidence="3 4">
    <name type="scientific">Microtetraspora glauca</name>
    <dbReference type="NCBI Taxonomy" id="1996"/>
    <lineage>
        <taxon>Bacteria</taxon>
        <taxon>Bacillati</taxon>
        <taxon>Actinomycetota</taxon>
        <taxon>Actinomycetes</taxon>
        <taxon>Streptosporangiales</taxon>
        <taxon>Streptosporangiaceae</taxon>
        <taxon>Microtetraspora</taxon>
    </lineage>
</organism>
<dbReference type="Pfam" id="PF03808">
    <property type="entry name" value="Glyco_tran_WecG"/>
    <property type="match status" value="1"/>
</dbReference>
<protein>
    <submittedName>
        <fullName evidence="3">WecB/TagA/CpsF family glycosyltransferase</fullName>
    </submittedName>
</protein>
<dbReference type="RefSeq" id="WP_061258217.1">
    <property type="nucleotide sequence ID" value="NZ_JBFALK010000004.1"/>
</dbReference>
<dbReference type="PANTHER" id="PTHR34136:SF1">
    <property type="entry name" value="UDP-N-ACETYL-D-MANNOSAMINURONIC ACID TRANSFERASE"/>
    <property type="match status" value="1"/>
</dbReference>
<gene>
    <name evidence="3" type="ORF">AB0I59_09865</name>
</gene>